<evidence type="ECO:0000313" key="3">
    <source>
        <dbReference type="Proteomes" id="UP001623348"/>
    </source>
</evidence>
<organism evidence="2 3">
    <name type="scientific">Grus japonensis</name>
    <name type="common">Japanese crane</name>
    <name type="synonym">Red-crowned crane</name>
    <dbReference type="NCBI Taxonomy" id="30415"/>
    <lineage>
        <taxon>Eukaryota</taxon>
        <taxon>Metazoa</taxon>
        <taxon>Chordata</taxon>
        <taxon>Craniata</taxon>
        <taxon>Vertebrata</taxon>
        <taxon>Euteleostomi</taxon>
        <taxon>Archelosauria</taxon>
        <taxon>Archosauria</taxon>
        <taxon>Dinosauria</taxon>
        <taxon>Saurischia</taxon>
        <taxon>Theropoda</taxon>
        <taxon>Coelurosauria</taxon>
        <taxon>Aves</taxon>
        <taxon>Neognathae</taxon>
        <taxon>Neoaves</taxon>
        <taxon>Gruiformes</taxon>
        <taxon>Gruidae</taxon>
        <taxon>Grus</taxon>
    </lineage>
</organism>
<accession>A0ABC9XAX8</accession>
<reference evidence="2 3" key="1">
    <citation type="submission" date="2024-06" db="EMBL/GenBank/DDBJ databases">
        <title>The draft genome of Grus japonensis, version 3.</title>
        <authorList>
            <person name="Nabeshima K."/>
            <person name="Suzuki S."/>
            <person name="Onuma M."/>
        </authorList>
    </citation>
    <scope>NUCLEOTIDE SEQUENCE [LARGE SCALE GENOMIC DNA]</scope>
    <source>
        <strain evidence="2 3">451A</strain>
    </source>
</reference>
<keyword evidence="3" id="KW-1185">Reference proteome</keyword>
<comment type="caution">
    <text evidence="2">The sequence shown here is derived from an EMBL/GenBank/DDBJ whole genome shotgun (WGS) entry which is preliminary data.</text>
</comment>
<evidence type="ECO:0000256" key="1">
    <source>
        <dbReference type="SAM" id="MobiDB-lite"/>
    </source>
</evidence>
<proteinExistence type="predicted"/>
<feature type="region of interest" description="Disordered" evidence="1">
    <location>
        <begin position="68"/>
        <end position="89"/>
    </location>
</feature>
<dbReference type="EMBL" id="BAAFJT010000012">
    <property type="protein sequence ID" value="GAB0194789.1"/>
    <property type="molecule type" value="Genomic_DNA"/>
</dbReference>
<dbReference type="Proteomes" id="UP001623348">
    <property type="component" value="Unassembled WGS sequence"/>
</dbReference>
<evidence type="ECO:0000313" key="2">
    <source>
        <dbReference type="EMBL" id="GAB0194789.1"/>
    </source>
</evidence>
<protein>
    <submittedName>
        <fullName evidence="2">Uncharacterized protein</fullName>
    </submittedName>
</protein>
<gene>
    <name evidence="2" type="ORF">GRJ2_001944200</name>
</gene>
<sequence length="89" mass="10003">MRTVPAGNCRAICQGDIENETRYRLSSVSWVSDNSFTALQSSHEVVTPSCESFHNTSLSSAVAKHHKSTEQLNKAPLNPEQTRDFQKYF</sequence>
<dbReference type="AlphaFoldDB" id="A0ABC9XAX8"/>
<name>A0ABC9XAX8_GRUJA</name>